<feature type="domain" description="Thiaminase-2/PQQC" evidence="2">
    <location>
        <begin position="37"/>
        <end position="175"/>
    </location>
</feature>
<gene>
    <name evidence="3" type="ORF">HKK74_15745</name>
</gene>
<reference evidence="3 4" key="1">
    <citation type="submission" date="2020-06" db="EMBL/GenBank/DDBJ databases">
        <title>Actinomadura xiongansis sp. nov., isolated from soil of Baiyangdian.</title>
        <authorList>
            <person name="Zhang X."/>
        </authorList>
    </citation>
    <scope>NUCLEOTIDE SEQUENCE [LARGE SCALE GENOMIC DNA]</scope>
    <source>
        <strain evidence="3 4">HBUM206468</strain>
    </source>
</reference>
<evidence type="ECO:0000313" key="3">
    <source>
        <dbReference type="EMBL" id="MBC6466943.1"/>
    </source>
</evidence>
<organism evidence="3 4">
    <name type="scientific">Actinomadura alba</name>
    <dbReference type="NCBI Taxonomy" id="406431"/>
    <lineage>
        <taxon>Bacteria</taxon>
        <taxon>Bacillati</taxon>
        <taxon>Actinomycetota</taxon>
        <taxon>Actinomycetes</taxon>
        <taxon>Streptosporangiales</taxon>
        <taxon>Thermomonosporaceae</taxon>
        <taxon>Actinomadura</taxon>
    </lineage>
</organism>
<dbReference type="SUPFAM" id="SSF48613">
    <property type="entry name" value="Heme oxygenase-like"/>
    <property type="match status" value="1"/>
</dbReference>
<evidence type="ECO:0000256" key="1">
    <source>
        <dbReference type="ARBA" id="ARBA00004948"/>
    </source>
</evidence>
<sequence length="223" mass="23903">MAVHSTAEAAELVERARADIAARPAANRFLDLLESREVPPERLGALAGEEYRIVGSDRRSFALLAARFPNPPAGDLFLSLAQGEARALRLLLDFASALGWGEHELTTYEPRPQAQSYPAYLAWNAVYGTSSAVALAMLANLAEWGAYCARAAAALRTGYDLSDEAVGFFRFFAEPPPGFGEQATALIAAGLGAGEDPREALRAARMLHAYETAFWDSLAEGLG</sequence>
<accession>A0ABR7LQ15</accession>
<dbReference type="InterPro" id="IPR004305">
    <property type="entry name" value="Thiaminase-2/PQQC"/>
</dbReference>
<keyword evidence="4" id="KW-1185">Reference proteome</keyword>
<dbReference type="InterPro" id="IPR016084">
    <property type="entry name" value="Haem_Oase-like_multi-hlx"/>
</dbReference>
<dbReference type="Proteomes" id="UP000805614">
    <property type="component" value="Unassembled WGS sequence"/>
</dbReference>
<evidence type="ECO:0000313" key="4">
    <source>
        <dbReference type="Proteomes" id="UP000805614"/>
    </source>
</evidence>
<dbReference type="Pfam" id="PF03070">
    <property type="entry name" value="TENA_THI-4"/>
    <property type="match status" value="1"/>
</dbReference>
<dbReference type="EMBL" id="JABVEC010000010">
    <property type="protein sequence ID" value="MBC6466943.1"/>
    <property type="molecule type" value="Genomic_DNA"/>
</dbReference>
<evidence type="ECO:0000259" key="2">
    <source>
        <dbReference type="Pfam" id="PF03070"/>
    </source>
</evidence>
<comment type="caution">
    <text evidence="3">The sequence shown here is derived from an EMBL/GenBank/DDBJ whole genome shotgun (WGS) entry which is preliminary data.</text>
</comment>
<dbReference type="Gene3D" id="1.20.910.10">
    <property type="entry name" value="Heme oxygenase-like"/>
    <property type="match status" value="1"/>
</dbReference>
<dbReference type="RefSeq" id="WP_187243952.1">
    <property type="nucleotide sequence ID" value="NZ_BAAAOK010000027.1"/>
</dbReference>
<protein>
    <submittedName>
        <fullName evidence="3">Transcriptional regulator</fullName>
    </submittedName>
</protein>
<name>A0ABR7LQ15_9ACTN</name>
<proteinExistence type="predicted"/>
<comment type="pathway">
    <text evidence="1">Cofactor biosynthesis; thiamine diphosphate biosynthesis.</text>
</comment>